<name>A0ABR9QEZ1_9BACI</name>
<evidence type="ECO:0000256" key="3">
    <source>
        <dbReference type="ARBA" id="ARBA00022845"/>
    </source>
</evidence>
<comment type="subcellular location">
    <subcellularLocation>
        <location evidence="4">Cytoplasm</location>
    </subcellularLocation>
</comment>
<proteinExistence type="inferred from homology"/>
<comment type="caution">
    <text evidence="5">The sequence shown here is derived from an EMBL/GenBank/DDBJ whole genome shotgun (WGS) entry which is preliminary data.</text>
</comment>
<keyword evidence="6" id="KW-1185">Reference proteome</keyword>
<comment type="function">
    <text evidence="4">Acts as an anti-CsrA protein, binds CsrA and prevents it from repressing translation of its target genes, one of which is flagellin. Binds to flagellin and participates in the assembly of the flagellum.</text>
</comment>
<dbReference type="InterPro" id="IPR003775">
    <property type="entry name" value="Flagellar_assembly_factor_FliW"/>
</dbReference>
<accession>A0ABR9QEZ1</accession>
<gene>
    <name evidence="4 5" type="primary">fliW</name>
    <name evidence="5" type="ORF">IMZ08_03145</name>
</gene>
<keyword evidence="4" id="KW-0143">Chaperone</keyword>
<dbReference type="PANTHER" id="PTHR39190">
    <property type="entry name" value="FLAGELLAR ASSEMBLY FACTOR FLIW"/>
    <property type="match status" value="1"/>
</dbReference>
<evidence type="ECO:0000313" key="5">
    <source>
        <dbReference type="EMBL" id="MBE4907052.1"/>
    </source>
</evidence>
<dbReference type="Gene3D" id="2.30.290.10">
    <property type="entry name" value="BH3618-like"/>
    <property type="match status" value="1"/>
</dbReference>
<organism evidence="5 6">
    <name type="scientific">Litchfieldia luteola</name>
    <dbReference type="NCBI Taxonomy" id="682179"/>
    <lineage>
        <taxon>Bacteria</taxon>
        <taxon>Bacillati</taxon>
        <taxon>Bacillota</taxon>
        <taxon>Bacilli</taxon>
        <taxon>Bacillales</taxon>
        <taxon>Bacillaceae</taxon>
        <taxon>Litchfieldia</taxon>
    </lineage>
</organism>
<dbReference type="EMBL" id="JADCLJ010000007">
    <property type="protein sequence ID" value="MBE4907052.1"/>
    <property type="molecule type" value="Genomic_DNA"/>
</dbReference>
<dbReference type="Pfam" id="PF02623">
    <property type="entry name" value="FliW"/>
    <property type="match status" value="1"/>
</dbReference>
<keyword evidence="2 4" id="KW-1005">Bacterial flagellum biogenesis</keyword>
<dbReference type="NCBIfam" id="NF009793">
    <property type="entry name" value="PRK13285.1-1"/>
    <property type="match status" value="1"/>
</dbReference>
<comment type="subunit">
    <text evidence="4">Interacts with translational regulator CsrA and flagellin(s).</text>
</comment>
<keyword evidence="5" id="KW-0966">Cell projection</keyword>
<comment type="similarity">
    <text evidence="4">Belongs to the FliW family.</text>
</comment>
<dbReference type="SUPFAM" id="SSF141457">
    <property type="entry name" value="BH3618-like"/>
    <property type="match status" value="1"/>
</dbReference>
<dbReference type="Proteomes" id="UP001516662">
    <property type="component" value="Unassembled WGS sequence"/>
</dbReference>
<evidence type="ECO:0000313" key="6">
    <source>
        <dbReference type="Proteomes" id="UP001516662"/>
    </source>
</evidence>
<dbReference type="HAMAP" id="MF_01185">
    <property type="entry name" value="FliW"/>
    <property type="match status" value="1"/>
</dbReference>
<reference evidence="5 6" key="1">
    <citation type="submission" date="2020-10" db="EMBL/GenBank/DDBJ databases">
        <title>Bacillus sp. HD4P25, an endophyte from a halophyte.</title>
        <authorList>
            <person name="Sun J.-Q."/>
        </authorList>
    </citation>
    <scope>NUCLEOTIDE SEQUENCE [LARGE SCALE GENOMIC DNA]</scope>
    <source>
        <strain evidence="5 6">YIM 93174</strain>
    </source>
</reference>
<keyword evidence="5" id="KW-0969">Cilium</keyword>
<dbReference type="RefSeq" id="WP_193534528.1">
    <property type="nucleotide sequence ID" value="NZ_JADCLJ010000007.1"/>
</dbReference>
<evidence type="ECO:0000256" key="1">
    <source>
        <dbReference type="ARBA" id="ARBA00022490"/>
    </source>
</evidence>
<sequence length="151" mass="17118">MKIQSKYHGEIEINESEIIQFEGGIPGFLEEKRFVIVPLAEEDSPLHILQSVETSQLAFVTTNPFTFFKDYDFEIPDAVVNNLNIRSEQDVAVLVILTVKESFEESTANLQAPIIINMKDQLGKQVVLNDPSFKTRHLLFNPKPSIGQEVK</sequence>
<dbReference type="PANTHER" id="PTHR39190:SF1">
    <property type="entry name" value="FLAGELLAR ASSEMBLY FACTOR FLIW"/>
    <property type="match status" value="1"/>
</dbReference>
<keyword evidence="5" id="KW-0282">Flagellum</keyword>
<evidence type="ECO:0000256" key="2">
    <source>
        <dbReference type="ARBA" id="ARBA00022795"/>
    </source>
</evidence>
<protein>
    <recommendedName>
        <fullName evidence="4">Flagellar assembly factor FliW</fullName>
    </recommendedName>
</protein>
<keyword evidence="1 4" id="KW-0963">Cytoplasm</keyword>
<evidence type="ECO:0000256" key="4">
    <source>
        <dbReference type="HAMAP-Rule" id="MF_01185"/>
    </source>
</evidence>
<keyword evidence="3 4" id="KW-0810">Translation regulation</keyword>
<dbReference type="InterPro" id="IPR024046">
    <property type="entry name" value="Flagellar_assmbl_FliW_dom_sf"/>
</dbReference>